<evidence type="ECO:0000256" key="1">
    <source>
        <dbReference type="ARBA" id="ARBA00022741"/>
    </source>
</evidence>
<dbReference type="GO" id="GO:0005524">
    <property type="term" value="F:ATP binding"/>
    <property type="evidence" value="ECO:0007669"/>
    <property type="project" value="UniProtKB-KW"/>
</dbReference>
<keyword evidence="2" id="KW-0378">Hydrolase</keyword>
<evidence type="ECO:0000313" key="7">
    <source>
        <dbReference type="EMBL" id="MPL98144.1"/>
    </source>
</evidence>
<dbReference type="CDD" id="cd17926">
    <property type="entry name" value="DEXHc_RE"/>
    <property type="match status" value="1"/>
</dbReference>
<dbReference type="GO" id="GO:0003677">
    <property type="term" value="F:DNA binding"/>
    <property type="evidence" value="ECO:0007669"/>
    <property type="project" value="InterPro"/>
</dbReference>
<dbReference type="PROSITE" id="PS51194">
    <property type="entry name" value="HELICASE_CTER"/>
    <property type="match status" value="1"/>
</dbReference>
<dbReference type="Pfam" id="PF00271">
    <property type="entry name" value="Helicase_C"/>
    <property type="match status" value="1"/>
</dbReference>
<evidence type="ECO:0000256" key="4">
    <source>
        <dbReference type="ARBA" id="ARBA00022840"/>
    </source>
</evidence>
<keyword evidence="4" id="KW-0067">ATP-binding</keyword>
<dbReference type="Gene3D" id="3.30.870.10">
    <property type="entry name" value="Endonuclease Chain A"/>
    <property type="match status" value="1"/>
</dbReference>
<keyword evidence="1" id="KW-0547">Nucleotide-binding</keyword>
<dbReference type="PANTHER" id="PTHR11274">
    <property type="entry name" value="RAD25/XP-B DNA REPAIR HELICASE"/>
    <property type="match status" value="1"/>
</dbReference>
<dbReference type="InterPro" id="IPR025202">
    <property type="entry name" value="PLD-like_dom"/>
</dbReference>
<dbReference type="Pfam" id="PF13091">
    <property type="entry name" value="PLDc_2"/>
    <property type="match status" value="1"/>
</dbReference>
<dbReference type="AlphaFoldDB" id="A0A644W325"/>
<dbReference type="Pfam" id="PF04851">
    <property type="entry name" value="ResIII"/>
    <property type="match status" value="1"/>
</dbReference>
<proteinExistence type="predicted"/>
<comment type="caution">
    <text evidence="7">The sequence shown here is derived from an EMBL/GenBank/DDBJ whole genome shotgun (WGS) entry which is preliminary data.</text>
</comment>
<sequence length="728" mass="81948">MSFQDIGIRPEYRSLLDDVVRDFYTPLLCQAVAYKRAVGFFSSSALIELTQGLGGLIDNGGVIELIASPKLSSEDIAAIEDGFDRRTQIIEQAILRELHAPKGRFEEARLNLLSNLIAAGRLEIKIAFLEKDSHVGMFHEKMGLMYDGENNIVAFTGSMNESANAFSHNYESIDVFTSWSQEESRVLAKQAAFNAMWNDYEPSIKVVSFPSIEKAIIEQYRRNDVIDTECLRVSNESESSIAVTDDFSRPYPRIPSGVSIRGYQKQAISQWKENGFIGIFDMATGTGKTYTALAAISELYVSANKKLAVIIVCPYQHLVEQWKEDIEKFGMKPIVCYSASPQKNWRDRLKTAVTGFNLGVNDHFCIVSTNAMFSSQYVQEQISVLKGNTLLVVDEAHNFGADNLSRTLLPNIKYRLALSATIDRPGDEEGTQKLYSYFGQKCIEYTLKEAIDNRMLTPYYYHPIVVTLNDDELASYLEITAQIVNANHSSKKKNGKVVLSEYAKMLLIKRARLVAGAAEKITALKSAINPYIDDNHILVYCGATTMHDVDYKEDKPPADDMRQIDIVADLLGNDMGMRVSKFTSKEDAEERERLKEEFADGKHQQVLIAIRCLDEGVNIPSIRTAFILASSTNPKEYIQRRGRVLRTFKGKDFATIYDFITLPIPLERIDEYSKETRASVKSLAVREIVRMKDFAAISENPSEVDKLIVEMVDAFNISPDDERSDQDA</sequence>
<dbReference type="InterPro" id="IPR050615">
    <property type="entry name" value="ATP-dep_DNA_Helicase"/>
</dbReference>
<evidence type="ECO:0000259" key="6">
    <source>
        <dbReference type="PROSITE" id="PS51194"/>
    </source>
</evidence>
<protein>
    <recommendedName>
        <fullName evidence="8">DNA repair protein</fullName>
    </recommendedName>
</protein>
<dbReference type="SUPFAM" id="SSF52540">
    <property type="entry name" value="P-loop containing nucleoside triphosphate hydrolases"/>
    <property type="match status" value="1"/>
</dbReference>
<organism evidence="7">
    <name type="scientific">bioreactor metagenome</name>
    <dbReference type="NCBI Taxonomy" id="1076179"/>
    <lineage>
        <taxon>unclassified sequences</taxon>
        <taxon>metagenomes</taxon>
        <taxon>ecological metagenomes</taxon>
    </lineage>
</organism>
<keyword evidence="3" id="KW-0347">Helicase</keyword>
<dbReference type="InterPro" id="IPR001650">
    <property type="entry name" value="Helicase_C-like"/>
</dbReference>
<accession>A0A644W325</accession>
<feature type="domain" description="Helicase ATP-binding" evidence="5">
    <location>
        <begin position="269"/>
        <end position="440"/>
    </location>
</feature>
<dbReference type="InterPro" id="IPR027417">
    <property type="entry name" value="P-loop_NTPase"/>
</dbReference>
<dbReference type="GO" id="GO:0016787">
    <property type="term" value="F:hydrolase activity"/>
    <property type="evidence" value="ECO:0007669"/>
    <property type="project" value="UniProtKB-KW"/>
</dbReference>
<dbReference type="Gene3D" id="3.40.50.300">
    <property type="entry name" value="P-loop containing nucleotide triphosphate hydrolases"/>
    <property type="match status" value="2"/>
</dbReference>
<evidence type="ECO:0000256" key="2">
    <source>
        <dbReference type="ARBA" id="ARBA00022801"/>
    </source>
</evidence>
<dbReference type="PANTHER" id="PTHR11274:SF0">
    <property type="entry name" value="GENERAL TRANSCRIPTION AND DNA REPAIR FACTOR IIH HELICASE SUBUNIT XPB"/>
    <property type="match status" value="1"/>
</dbReference>
<dbReference type="SMART" id="SM00490">
    <property type="entry name" value="HELICc"/>
    <property type="match status" value="1"/>
</dbReference>
<dbReference type="SMART" id="SM00487">
    <property type="entry name" value="DEXDc"/>
    <property type="match status" value="1"/>
</dbReference>
<feature type="domain" description="Helicase C-terminal" evidence="6">
    <location>
        <begin position="527"/>
        <end position="708"/>
    </location>
</feature>
<evidence type="ECO:0008006" key="8">
    <source>
        <dbReference type="Google" id="ProtNLM"/>
    </source>
</evidence>
<reference evidence="7" key="1">
    <citation type="submission" date="2019-08" db="EMBL/GenBank/DDBJ databases">
        <authorList>
            <person name="Kucharzyk K."/>
            <person name="Murdoch R.W."/>
            <person name="Higgins S."/>
            <person name="Loffler F."/>
        </authorList>
    </citation>
    <scope>NUCLEOTIDE SEQUENCE</scope>
</reference>
<dbReference type="CDD" id="cd09179">
    <property type="entry name" value="PLDc_N_DEXD_a"/>
    <property type="match status" value="1"/>
</dbReference>
<dbReference type="InterPro" id="IPR014001">
    <property type="entry name" value="Helicase_ATP-bd"/>
</dbReference>
<dbReference type="InterPro" id="IPR006935">
    <property type="entry name" value="Helicase/UvrB_N"/>
</dbReference>
<evidence type="ECO:0000259" key="5">
    <source>
        <dbReference type="PROSITE" id="PS51192"/>
    </source>
</evidence>
<dbReference type="GO" id="GO:0004386">
    <property type="term" value="F:helicase activity"/>
    <property type="evidence" value="ECO:0007669"/>
    <property type="project" value="UniProtKB-KW"/>
</dbReference>
<dbReference type="PROSITE" id="PS51192">
    <property type="entry name" value="HELICASE_ATP_BIND_1"/>
    <property type="match status" value="1"/>
</dbReference>
<evidence type="ECO:0000256" key="3">
    <source>
        <dbReference type="ARBA" id="ARBA00022806"/>
    </source>
</evidence>
<dbReference type="EMBL" id="VSSQ01000592">
    <property type="protein sequence ID" value="MPL98144.1"/>
    <property type="molecule type" value="Genomic_DNA"/>
</dbReference>
<name>A0A644W325_9ZZZZ</name>
<gene>
    <name evidence="7" type="ORF">SDC9_44344</name>
</gene>